<sequence>MDQAPQQQQQQQPTNMNSTSTTTEEDDNSQMEQNVFSSSFASLPSSSQPDLSHIPQWAHFLVERQVAMEKTITEQSNELKNQSKVTPEGVTFHEPEDRDLLLTGTCESHHALSAEEWENRKFEIKAAKQKQQQQDDVKQLTKIKNLNQQKHRQQQPPHRHLNQQKASSLSYAKVTAKNILPKKKIVQQPSEKLINWAHRILTPATENTAYTFVYMGSPRRTLHSEIRKALRLVGVATERVIDIQFPAHGIVALLIHSSYEKELRDLLAQAKLTPKDDFNPISASTIGDPTLLAKLSETERASEVKKIYQERMLNMCTHLAKKHLGIAIIRHFNSLPKDNTHHITKEYWVKFQDQNPKSQPHHLKIGLLNTTGVEKSPDEIIEFFRGRLYTDWHQYHNYAIQPNPKKRGQGGISLLVRPTLNLHIYHLPIINRFTLSFRIGLYTFHGLYLPPPPTLNDDTVIELLDQLTINEHTIILGDLNARSKLLTGDHSNNNRGLKALEPWVNSKGLHVWNGSLTRTQPTFRTIAGNSIIDLFISMESALNNPVMNIYNMNSLSTHHHLCTFSFFPHTPWQPLPQPNSTRQHWKLQRLSDPEVRQLYIQNFDDKSDSISQFLDRSFNSPHSIVHEPTIEQNKYWNDELQQKADARERAYRQWRRAPRDNLVQGAKLWSNYIQKNEDFGKALSRTRRLSWNQFCTKLSHAPPNEANTIIKRMRHNRRPTHQFSHHDGPKQAAETMISHLSTVFGGERQQPQSTTRSGKFPLQQYIDHDTNDDPFPFEEIELYIRKMAPRKAPGNDHITGAMLKPIANRLSIILSKFFKLCWYWSYIPTAWRTAQVIPIFKKGDPTVASNYRPISLTSVFRKILERCILPKMLSLINTLDISQGGFRHHRGALDQAFSLNMLIRHYQKQHNEPIVQAYLDIRSAYDAVDRDIIWSILQKNLTSALFHLVRHMFDDIQIAVVIQNYQSRYIFPKKGMLQGSILSPLLYAIFIDTLPRRLRLNMFIRCHKPLYLESTFIKGSTEASAQQHRSATIGTGQPRDNPPKRSNTIISALLYADDVALIGSPQDIHRLLKIAEKHSNELGFQWHPDKCAIIEPPITTLSTSPLQHSQTTATTYQLYGKSIPKVQEFQYLGIPFDHQGINSDQLVNQRITKATGNMELLRQMGVHQYSVGLWSALRVYHTFIRPVLEYGLAITALSAKHKDKLNNAQKSCIKMALNRNRSTPFPTIVPLVLADLPSMQTRTRILQLKFVTRLQDLPLSTMARSIELSFLKRKNSDKQWKHLTSNNPFYQLYNKLKRDSNPLSKTITQKRDEEFHTRAKKRKTIRCLRQKRMIDPILYLPAFPRDRHRLIKWRMHWLPSYPLKNCRCGASAAKREHYECCPLLFTLLDDLKSAFGDIPALPQEQQPLDYILNQLPRSEFGLTVGKWQTVWPALIRVLREIDYLSHPNEDFDIDEPAPEDTMDIPISSPTQSPHLN</sequence>
<dbReference type="EMBL" id="JAEPRB010000702">
    <property type="protein sequence ID" value="KAG2213208.1"/>
    <property type="molecule type" value="Genomic_DNA"/>
</dbReference>
<feature type="region of interest" description="Disordered" evidence="1">
    <location>
        <begin position="1449"/>
        <end position="1476"/>
    </location>
</feature>
<dbReference type="InterPro" id="IPR005135">
    <property type="entry name" value="Endo/exonuclease/phosphatase"/>
</dbReference>
<dbReference type="Gene3D" id="3.60.10.10">
    <property type="entry name" value="Endonuclease/exonuclease/phosphatase"/>
    <property type="match status" value="1"/>
</dbReference>
<dbReference type="InterPro" id="IPR000477">
    <property type="entry name" value="RT_dom"/>
</dbReference>
<evidence type="ECO:0000256" key="1">
    <source>
        <dbReference type="SAM" id="MobiDB-lite"/>
    </source>
</evidence>
<dbReference type="GO" id="GO:0003824">
    <property type="term" value="F:catalytic activity"/>
    <property type="evidence" value="ECO:0007669"/>
    <property type="project" value="InterPro"/>
</dbReference>
<dbReference type="PROSITE" id="PS50878">
    <property type="entry name" value="RT_POL"/>
    <property type="match status" value="1"/>
</dbReference>
<feature type="compositionally biased region" description="Acidic residues" evidence="1">
    <location>
        <begin position="1450"/>
        <end position="1462"/>
    </location>
</feature>
<dbReference type="InterPro" id="IPR036691">
    <property type="entry name" value="Endo/exonu/phosph_ase_sf"/>
</dbReference>
<feature type="region of interest" description="Disordered" evidence="1">
    <location>
        <begin position="1"/>
        <end position="52"/>
    </location>
</feature>
<feature type="compositionally biased region" description="Basic residues" evidence="1">
    <location>
        <begin position="149"/>
        <end position="162"/>
    </location>
</feature>
<dbReference type="Pfam" id="PF00078">
    <property type="entry name" value="RVT_1"/>
    <property type="match status" value="1"/>
</dbReference>
<reference evidence="3 4" key="1">
    <citation type="submission" date="2020-12" db="EMBL/GenBank/DDBJ databases">
        <title>Metabolic potential, ecology and presence of endohyphal bacteria is reflected in genomic diversity of Mucoromycotina.</title>
        <authorList>
            <person name="Muszewska A."/>
            <person name="Okrasinska A."/>
            <person name="Steczkiewicz K."/>
            <person name="Drgas O."/>
            <person name="Orlowska M."/>
            <person name="Perlinska-Lenart U."/>
            <person name="Aleksandrzak-Piekarczyk T."/>
            <person name="Szatraj K."/>
            <person name="Zielenkiewicz U."/>
            <person name="Pilsyk S."/>
            <person name="Malc E."/>
            <person name="Mieczkowski P."/>
            <person name="Kruszewska J.S."/>
            <person name="Biernat P."/>
            <person name="Pawlowska J."/>
        </authorList>
    </citation>
    <scope>NUCLEOTIDE SEQUENCE [LARGE SCALE GENOMIC DNA]</scope>
    <source>
        <strain evidence="3 4">CBS 142.35</strain>
    </source>
</reference>
<feature type="region of interest" description="Disordered" evidence="1">
    <location>
        <begin position="148"/>
        <end position="167"/>
    </location>
</feature>
<dbReference type="Pfam" id="PF14529">
    <property type="entry name" value="Exo_endo_phos_2"/>
    <property type="match status" value="1"/>
</dbReference>
<comment type="caution">
    <text evidence="3">The sequence shown here is derived from an EMBL/GenBank/DDBJ whole genome shotgun (WGS) entry which is preliminary data.</text>
</comment>
<name>A0A8H7RP39_9FUNG</name>
<keyword evidence="4" id="KW-1185">Reference proteome</keyword>
<evidence type="ECO:0000259" key="2">
    <source>
        <dbReference type="PROSITE" id="PS50878"/>
    </source>
</evidence>
<organism evidence="3 4">
    <name type="scientific">Circinella minor</name>
    <dbReference type="NCBI Taxonomy" id="1195481"/>
    <lineage>
        <taxon>Eukaryota</taxon>
        <taxon>Fungi</taxon>
        <taxon>Fungi incertae sedis</taxon>
        <taxon>Mucoromycota</taxon>
        <taxon>Mucoromycotina</taxon>
        <taxon>Mucoromycetes</taxon>
        <taxon>Mucorales</taxon>
        <taxon>Lichtheimiaceae</taxon>
        <taxon>Circinella</taxon>
    </lineage>
</organism>
<feature type="compositionally biased region" description="Polar residues" evidence="1">
    <location>
        <begin position="1467"/>
        <end position="1476"/>
    </location>
</feature>
<dbReference type="PANTHER" id="PTHR19446">
    <property type="entry name" value="REVERSE TRANSCRIPTASES"/>
    <property type="match status" value="1"/>
</dbReference>
<accession>A0A8H7RP39</accession>
<gene>
    <name evidence="3" type="ORF">INT45_007822</name>
</gene>
<dbReference type="Proteomes" id="UP000646827">
    <property type="component" value="Unassembled WGS sequence"/>
</dbReference>
<feature type="compositionally biased region" description="Low complexity" evidence="1">
    <location>
        <begin position="1"/>
        <end position="22"/>
    </location>
</feature>
<dbReference type="CDD" id="cd01650">
    <property type="entry name" value="RT_nLTR_like"/>
    <property type="match status" value="1"/>
</dbReference>
<protein>
    <recommendedName>
        <fullName evidence="2">Reverse transcriptase domain-containing protein</fullName>
    </recommendedName>
</protein>
<feature type="compositionally biased region" description="Low complexity" evidence="1">
    <location>
        <begin position="37"/>
        <end position="47"/>
    </location>
</feature>
<evidence type="ECO:0000313" key="4">
    <source>
        <dbReference type="Proteomes" id="UP000646827"/>
    </source>
</evidence>
<evidence type="ECO:0000313" key="3">
    <source>
        <dbReference type="EMBL" id="KAG2213208.1"/>
    </source>
</evidence>
<feature type="domain" description="Reverse transcriptase" evidence="2">
    <location>
        <begin position="820"/>
        <end position="1136"/>
    </location>
</feature>
<dbReference type="SUPFAM" id="SSF56219">
    <property type="entry name" value="DNase I-like"/>
    <property type="match status" value="1"/>
</dbReference>
<proteinExistence type="predicted"/>
<dbReference type="OrthoDB" id="2277222at2759"/>